<dbReference type="GO" id="GO:0017116">
    <property type="term" value="F:single-stranded DNA helicase activity"/>
    <property type="evidence" value="ECO:0007669"/>
    <property type="project" value="TreeGrafter"/>
</dbReference>
<dbReference type="SUPFAM" id="SSF52540">
    <property type="entry name" value="P-loop containing nucleoside triphosphate hydrolases"/>
    <property type="match status" value="1"/>
</dbReference>
<dbReference type="InterPro" id="IPR018525">
    <property type="entry name" value="MCM_CS"/>
</dbReference>
<dbReference type="EC" id="3.6.4.12" evidence="1"/>
<organism evidence="5">
    <name type="scientific">Cacopsylla melanoneura</name>
    <dbReference type="NCBI Taxonomy" id="428564"/>
    <lineage>
        <taxon>Eukaryota</taxon>
        <taxon>Metazoa</taxon>
        <taxon>Ecdysozoa</taxon>
        <taxon>Arthropoda</taxon>
        <taxon>Hexapoda</taxon>
        <taxon>Insecta</taxon>
        <taxon>Pterygota</taxon>
        <taxon>Neoptera</taxon>
        <taxon>Paraneoptera</taxon>
        <taxon>Hemiptera</taxon>
        <taxon>Sternorrhyncha</taxon>
        <taxon>Psylloidea</taxon>
        <taxon>Psyllidae</taxon>
        <taxon>Psyllinae</taxon>
        <taxon>Cacopsylla</taxon>
    </lineage>
</organism>
<dbReference type="AlphaFoldDB" id="A0A8D8M373"/>
<name>A0A8D8M373_9HEMI</name>
<dbReference type="GO" id="GO:0005524">
    <property type="term" value="F:ATP binding"/>
    <property type="evidence" value="ECO:0007669"/>
    <property type="project" value="UniProtKB-KW"/>
</dbReference>
<dbReference type="PROSITE" id="PS50051">
    <property type="entry name" value="MCM_2"/>
    <property type="match status" value="1"/>
</dbReference>
<evidence type="ECO:0000256" key="1">
    <source>
        <dbReference type="ARBA" id="ARBA00012551"/>
    </source>
</evidence>
<dbReference type="GO" id="GO:0042555">
    <property type="term" value="C:MCM complex"/>
    <property type="evidence" value="ECO:0007669"/>
    <property type="project" value="TreeGrafter"/>
</dbReference>
<accession>A0A8D8M373</accession>
<dbReference type="GO" id="GO:0000724">
    <property type="term" value="P:double-strand break repair via homologous recombination"/>
    <property type="evidence" value="ECO:0007669"/>
    <property type="project" value="TreeGrafter"/>
</dbReference>
<evidence type="ECO:0000256" key="2">
    <source>
        <dbReference type="ARBA" id="ARBA00022741"/>
    </source>
</evidence>
<dbReference type="InterPro" id="IPR031327">
    <property type="entry name" value="MCM"/>
</dbReference>
<dbReference type="PANTHER" id="PTHR11630">
    <property type="entry name" value="DNA REPLICATION LICENSING FACTOR MCM FAMILY MEMBER"/>
    <property type="match status" value="1"/>
</dbReference>
<dbReference type="PRINTS" id="PR01657">
    <property type="entry name" value="MCMFAMILY"/>
</dbReference>
<dbReference type="InterPro" id="IPR027417">
    <property type="entry name" value="P-loop_NTPase"/>
</dbReference>
<keyword evidence="5" id="KW-0347">Helicase</keyword>
<dbReference type="PROSITE" id="PS00847">
    <property type="entry name" value="MCM_1"/>
    <property type="match status" value="1"/>
</dbReference>
<evidence type="ECO:0000259" key="4">
    <source>
        <dbReference type="PROSITE" id="PS50051"/>
    </source>
</evidence>
<keyword evidence="3" id="KW-0067">ATP-binding</keyword>
<dbReference type="Gene3D" id="3.40.50.300">
    <property type="entry name" value="P-loop containing nucleotide triphosphate hydrolases"/>
    <property type="match status" value="1"/>
</dbReference>
<sequence>MCLAVVLAGGVGRGGEDGCKVRSESHLLLVGDPGTGKSEILKFAKRMSPRSVLTTGVGTTTAGLTVSALRENGEWHLEAGALVLSDGGVCCIDEFSSIREHDRTSIHEAMEQQTISVAKDGLELHSVRETSRSVSI</sequence>
<dbReference type="GO" id="GO:0006260">
    <property type="term" value="P:DNA replication"/>
    <property type="evidence" value="ECO:0007669"/>
    <property type="project" value="InterPro"/>
</dbReference>
<dbReference type="GO" id="GO:0005634">
    <property type="term" value="C:nucleus"/>
    <property type="evidence" value="ECO:0007669"/>
    <property type="project" value="UniProtKB-SubCell"/>
</dbReference>
<dbReference type="EMBL" id="HBUF01552219">
    <property type="protein sequence ID" value="CAG6759304.1"/>
    <property type="molecule type" value="Transcribed_RNA"/>
</dbReference>
<dbReference type="PANTHER" id="PTHR11630:SF48">
    <property type="entry name" value="DNA HELICASE MCM9"/>
    <property type="match status" value="1"/>
</dbReference>
<dbReference type="Pfam" id="PF00493">
    <property type="entry name" value="MCM"/>
    <property type="match status" value="1"/>
</dbReference>
<keyword evidence="2" id="KW-0547">Nucleotide-binding</keyword>
<proteinExistence type="predicted"/>
<dbReference type="GO" id="GO:0003697">
    <property type="term" value="F:single-stranded DNA binding"/>
    <property type="evidence" value="ECO:0007669"/>
    <property type="project" value="TreeGrafter"/>
</dbReference>
<keyword evidence="5" id="KW-0378">Hydrolase</keyword>
<dbReference type="EMBL" id="HBUF01049424">
    <property type="protein sequence ID" value="CAG6621135.1"/>
    <property type="molecule type" value="Transcribed_RNA"/>
</dbReference>
<feature type="domain" description="MCM C-terminal AAA(+) ATPase" evidence="4">
    <location>
        <begin position="1"/>
        <end position="122"/>
    </location>
</feature>
<evidence type="ECO:0000256" key="3">
    <source>
        <dbReference type="ARBA" id="ARBA00022840"/>
    </source>
</evidence>
<reference evidence="5" key="1">
    <citation type="submission" date="2021-05" db="EMBL/GenBank/DDBJ databases">
        <authorList>
            <person name="Alioto T."/>
            <person name="Alioto T."/>
            <person name="Gomez Garrido J."/>
        </authorList>
    </citation>
    <scope>NUCLEOTIDE SEQUENCE</scope>
</reference>
<evidence type="ECO:0000313" key="5">
    <source>
        <dbReference type="EMBL" id="CAG6621135.1"/>
    </source>
</evidence>
<dbReference type="InterPro" id="IPR001208">
    <property type="entry name" value="MCM_dom"/>
</dbReference>
<dbReference type="GO" id="GO:0016787">
    <property type="term" value="F:hydrolase activity"/>
    <property type="evidence" value="ECO:0007669"/>
    <property type="project" value="UniProtKB-KW"/>
</dbReference>
<protein>
    <recommendedName>
        <fullName evidence="1">DNA helicase</fullName>
        <ecNumber evidence="1">3.6.4.12</ecNumber>
    </recommendedName>
</protein>